<dbReference type="SUPFAM" id="SSF54106">
    <property type="entry name" value="LysM domain"/>
    <property type="match status" value="4"/>
</dbReference>
<feature type="domain" description="LysM" evidence="6">
    <location>
        <begin position="146"/>
        <end position="193"/>
    </location>
</feature>
<dbReference type="Gene3D" id="3.10.350.10">
    <property type="entry name" value="LysM domain"/>
    <property type="match status" value="4"/>
</dbReference>
<evidence type="ECO:0000256" key="5">
    <source>
        <dbReference type="SAM" id="SignalP"/>
    </source>
</evidence>
<dbReference type="PANTHER" id="PTHR34997:SF2">
    <property type="entry name" value="LYSM DOMAIN-CONTAINING PROTEIN-RELATED"/>
    <property type="match status" value="1"/>
</dbReference>
<keyword evidence="2 5" id="KW-0732">Signal</keyword>
<dbReference type="PANTHER" id="PTHR34997">
    <property type="entry name" value="AM15"/>
    <property type="match status" value="1"/>
</dbReference>
<gene>
    <name evidence="7" type="ORF">TWF506_000018</name>
</gene>
<dbReference type="InterPro" id="IPR052210">
    <property type="entry name" value="LysM1-like"/>
</dbReference>
<evidence type="ECO:0000256" key="2">
    <source>
        <dbReference type="ARBA" id="ARBA00022729"/>
    </source>
</evidence>
<dbReference type="EMBL" id="JAVHJM010000001">
    <property type="protein sequence ID" value="KAK6519718.1"/>
    <property type="molecule type" value="Genomic_DNA"/>
</dbReference>
<dbReference type="Pfam" id="PF01476">
    <property type="entry name" value="LysM"/>
    <property type="match status" value="2"/>
</dbReference>
<dbReference type="AlphaFoldDB" id="A0AAN8NK79"/>
<feature type="domain" description="LysM" evidence="6">
    <location>
        <begin position="332"/>
        <end position="378"/>
    </location>
</feature>
<dbReference type="PROSITE" id="PS51782">
    <property type="entry name" value="LYSM"/>
    <property type="match status" value="4"/>
</dbReference>
<dbReference type="SMART" id="SM00257">
    <property type="entry name" value="LysM"/>
    <property type="match status" value="3"/>
</dbReference>
<feature type="region of interest" description="Disordered" evidence="4">
    <location>
        <begin position="114"/>
        <end position="142"/>
    </location>
</feature>
<evidence type="ECO:0000256" key="4">
    <source>
        <dbReference type="SAM" id="MobiDB-lite"/>
    </source>
</evidence>
<accession>A0AAN8NK79</accession>
<feature type="region of interest" description="Disordered" evidence="4">
    <location>
        <begin position="203"/>
        <end position="228"/>
    </location>
</feature>
<evidence type="ECO:0000313" key="7">
    <source>
        <dbReference type="EMBL" id="KAK6519718.1"/>
    </source>
</evidence>
<keyword evidence="1" id="KW-0147">Chitin-binding</keyword>
<evidence type="ECO:0000256" key="3">
    <source>
        <dbReference type="ARBA" id="ARBA00023026"/>
    </source>
</evidence>
<reference evidence="7 8" key="1">
    <citation type="submission" date="2019-10" db="EMBL/GenBank/DDBJ databases">
        <authorList>
            <person name="Palmer J.M."/>
        </authorList>
    </citation>
    <scope>NUCLEOTIDE SEQUENCE [LARGE SCALE GENOMIC DNA]</scope>
    <source>
        <strain evidence="7 8">TWF506</strain>
    </source>
</reference>
<evidence type="ECO:0000313" key="8">
    <source>
        <dbReference type="Proteomes" id="UP001307849"/>
    </source>
</evidence>
<dbReference type="InterPro" id="IPR036779">
    <property type="entry name" value="LysM_dom_sf"/>
</dbReference>
<keyword evidence="3" id="KW-0843">Virulence</keyword>
<feature type="domain" description="LysM" evidence="6">
    <location>
        <begin position="238"/>
        <end position="284"/>
    </location>
</feature>
<feature type="chain" id="PRO_5042939187" description="LysM domain-containing protein" evidence="5">
    <location>
        <begin position="22"/>
        <end position="463"/>
    </location>
</feature>
<dbReference type="GO" id="GO:0008061">
    <property type="term" value="F:chitin binding"/>
    <property type="evidence" value="ECO:0007669"/>
    <property type="project" value="UniProtKB-KW"/>
</dbReference>
<dbReference type="Proteomes" id="UP001307849">
    <property type="component" value="Unassembled WGS sequence"/>
</dbReference>
<feature type="compositionally biased region" description="Low complexity" evidence="4">
    <location>
        <begin position="204"/>
        <end position="218"/>
    </location>
</feature>
<comment type="caution">
    <text evidence="7">The sequence shown here is derived from an EMBL/GenBank/DDBJ whole genome shotgun (WGS) entry which is preliminary data.</text>
</comment>
<name>A0AAN8NK79_9PEZI</name>
<evidence type="ECO:0000256" key="1">
    <source>
        <dbReference type="ARBA" id="ARBA00022669"/>
    </source>
</evidence>
<feature type="compositionally biased region" description="Low complexity" evidence="4">
    <location>
        <begin position="114"/>
        <end position="128"/>
    </location>
</feature>
<organism evidence="7 8">
    <name type="scientific">Arthrobotrys conoides</name>
    <dbReference type="NCBI Taxonomy" id="74498"/>
    <lineage>
        <taxon>Eukaryota</taxon>
        <taxon>Fungi</taxon>
        <taxon>Dikarya</taxon>
        <taxon>Ascomycota</taxon>
        <taxon>Pezizomycotina</taxon>
        <taxon>Orbiliomycetes</taxon>
        <taxon>Orbiliales</taxon>
        <taxon>Orbiliaceae</taxon>
        <taxon>Arthrobotrys</taxon>
    </lineage>
</organism>
<dbReference type="CDD" id="cd00118">
    <property type="entry name" value="LysM"/>
    <property type="match status" value="3"/>
</dbReference>
<protein>
    <recommendedName>
        <fullName evidence="6">LysM domain-containing protein</fullName>
    </recommendedName>
</protein>
<feature type="domain" description="LysM" evidence="6">
    <location>
        <begin position="414"/>
        <end position="460"/>
    </location>
</feature>
<keyword evidence="8" id="KW-1185">Reference proteome</keyword>
<feature type="signal peptide" evidence="5">
    <location>
        <begin position="1"/>
        <end position="21"/>
    </location>
</feature>
<sequence length="463" mass="49873">MTGLVLKLLPFFSILPALVASQWTEPPPGPADPRIVKTCTFWIIAEDSSKEDCHGFAADLGVSWQDFSAWVSDTLTNPSYLKLQNPSVGDDCAGMVVGNAYCIEDNYGVPINTSSTTTTTTRTTTTSSGPVAPGPTQDGQDPNCISWEYVEPGEDCRTVIAKHPGVTLADLYRWNPAIESDCRILWAQTWVCIAVKGWAPPAPSTTTTTTTRKATTTAGNGINTPTPTQPGMVGNCNKFYFVQVNDGCSAVAPQAGIPTAKLYEWNPALNGDCTGLWADFYVCIGTTTYTETLTTTKKSITKTTTKTTTTASNNGVTIPTPIQDGMTKSCNKFYFVKTSDGCTAIASQFGITPENFYAWNPAAKNDCSGLWANVYVCVGLIGSILTPTTTKQTTSGVIVTPTPIQIGMVKKCKKFHFVQTGQTCETIQKQYGVTLAQLYQWNPAIDSTCTGMWAQTYLCVGVY</sequence>
<evidence type="ECO:0000259" key="6">
    <source>
        <dbReference type="PROSITE" id="PS51782"/>
    </source>
</evidence>
<dbReference type="InterPro" id="IPR018392">
    <property type="entry name" value="LysM"/>
</dbReference>
<proteinExistence type="predicted"/>